<evidence type="ECO:0000256" key="2">
    <source>
        <dbReference type="ARBA" id="ARBA00023125"/>
    </source>
</evidence>
<feature type="domain" description="HTH araC/xylS-type" evidence="5">
    <location>
        <begin position="169"/>
        <end position="267"/>
    </location>
</feature>
<dbReference type="PROSITE" id="PS01124">
    <property type="entry name" value="HTH_ARAC_FAMILY_2"/>
    <property type="match status" value="1"/>
</dbReference>
<proteinExistence type="predicted"/>
<dbReference type="InterPro" id="IPR018062">
    <property type="entry name" value="HTH_AraC-typ_CS"/>
</dbReference>
<dbReference type="SUPFAM" id="SSF51215">
    <property type="entry name" value="Regulatory protein AraC"/>
    <property type="match status" value="1"/>
</dbReference>
<evidence type="ECO:0000259" key="5">
    <source>
        <dbReference type="PROSITE" id="PS01124"/>
    </source>
</evidence>
<evidence type="ECO:0000256" key="3">
    <source>
        <dbReference type="ARBA" id="ARBA00023159"/>
    </source>
</evidence>
<keyword evidence="7" id="KW-1185">Reference proteome</keyword>
<dbReference type="SMART" id="SM00342">
    <property type="entry name" value="HTH_ARAC"/>
    <property type="match status" value="1"/>
</dbReference>
<keyword evidence="2" id="KW-0238">DNA-binding</keyword>
<evidence type="ECO:0000313" key="7">
    <source>
        <dbReference type="Proteomes" id="UP000481087"/>
    </source>
</evidence>
<evidence type="ECO:0000256" key="4">
    <source>
        <dbReference type="ARBA" id="ARBA00023163"/>
    </source>
</evidence>
<dbReference type="AlphaFoldDB" id="A0A6L8V733"/>
<dbReference type="Gene3D" id="1.10.10.60">
    <property type="entry name" value="Homeodomain-like"/>
    <property type="match status" value="1"/>
</dbReference>
<dbReference type="InterPro" id="IPR018060">
    <property type="entry name" value="HTH_AraC"/>
</dbReference>
<dbReference type="InterPro" id="IPR037923">
    <property type="entry name" value="HTH-like"/>
</dbReference>
<reference evidence="6 7" key="1">
    <citation type="submission" date="2019-12" db="EMBL/GenBank/DDBJ databases">
        <title>Paenibacillus sp. nov. sp. isolated from soil.</title>
        <authorList>
            <person name="Kim J."/>
            <person name="Jeong S.E."/>
            <person name="Jung H.S."/>
            <person name="Jeon C.O."/>
        </authorList>
    </citation>
    <scope>NUCLEOTIDE SEQUENCE [LARGE SCALE GENOMIC DNA]</scope>
    <source>
        <strain evidence="6 7">5J-6</strain>
    </source>
</reference>
<dbReference type="SUPFAM" id="SSF46689">
    <property type="entry name" value="Homeodomain-like"/>
    <property type="match status" value="2"/>
</dbReference>
<sequence>MEITSKVEVIPPSFVVTNTYAGTVVYGPGGKYGPRIQMDLQLVLVHSGSMIVEIDGVPFSVPPESIALLKPGHEEMFHFNEKRDTWHRWIAVAVEPLLPDAAAYFESLPLYIPLTTRLNQLTNMLISLQNDGCSTGEEVVKALGRSALWLYVTEYLHLGLNHLKHPAVLLAVETIHERFGEDLNLKDLSQITGKTPEHMIRLFQRDEGVTPIQYLWQYRVKKGLELLRSTGLNIGEVAEQSGFKTSYHFARTIKRHTGLTPSEIRKEHYNKPYLSGANIPTIPVQD</sequence>
<organism evidence="6 7">
    <name type="scientific">Paenibacillus silvestris</name>
    <dbReference type="NCBI Taxonomy" id="2606219"/>
    <lineage>
        <taxon>Bacteria</taxon>
        <taxon>Bacillati</taxon>
        <taxon>Bacillota</taxon>
        <taxon>Bacilli</taxon>
        <taxon>Bacillales</taxon>
        <taxon>Paenibacillaceae</taxon>
        <taxon>Paenibacillus</taxon>
    </lineage>
</organism>
<keyword evidence="4" id="KW-0804">Transcription</keyword>
<comment type="caution">
    <text evidence="6">The sequence shown here is derived from an EMBL/GenBank/DDBJ whole genome shotgun (WGS) entry which is preliminary data.</text>
</comment>
<keyword evidence="3" id="KW-0010">Activator</keyword>
<evidence type="ECO:0000313" key="6">
    <source>
        <dbReference type="EMBL" id="MZQ85406.1"/>
    </source>
</evidence>
<dbReference type="RefSeq" id="WP_161409611.1">
    <property type="nucleotide sequence ID" value="NZ_WTUZ01000022.1"/>
</dbReference>
<dbReference type="GO" id="GO:0003700">
    <property type="term" value="F:DNA-binding transcription factor activity"/>
    <property type="evidence" value="ECO:0007669"/>
    <property type="project" value="InterPro"/>
</dbReference>
<protein>
    <submittedName>
        <fullName evidence="6">Helix-turn-helix domain-containing protein</fullName>
    </submittedName>
</protein>
<dbReference type="EMBL" id="WTUZ01000022">
    <property type="protein sequence ID" value="MZQ85406.1"/>
    <property type="molecule type" value="Genomic_DNA"/>
</dbReference>
<dbReference type="InterPro" id="IPR009057">
    <property type="entry name" value="Homeodomain-like_sf"/>
</dbReference>
<dbReference type="GO" id="GO:0043565">
    <property type="term" value="F:sequence-specific DNA binding"/>
    <property type="evidence" value="ECO:0007669"/>
    <property type="project" value="InterPro"/>
</dbReference>
<dbReference type="Pfam" id="PF12833">
    <property type="entry name" value="HTH_18"/>
    <property type="match status" value="1"/>
</dbReference>
<evidence type="ECO:0000256" key="1">
    <source>
        <dbReference type="ARBA" id="ARBA00023015"/>
    </source>
</evidence>
<keyword evidence="1" id="KW-0805">Transcription regulation</keyword>
<dbReference type="PROSITE" id="PS00041">
    <property type="entry name" value="HTH_ARAC_FAMILY_1"/>
    <property type="match status" value="1"/>
</dbReference>
<name>A0A6L8V733_9BACL</name>
<accession>A0A6L8V733</accession>
<dbReference type="PANTHER" id="PTHR46796">
    <property type="entry name" value="HTH-TYPE TRANSCRIPTIONAL ACTIVATOR RHAS-RELATED"/>
    <property type="match status" value="1"/>
</dbReference>
<dbReference type="InterPro" id="IPR050204">
    <property type="entry name" value="AraC_XylS_family_regulators"/>
</dbReference>
<gene>
    <name evidence="6" type="ORF">GQF01_25130</name>
</gene>
<dbReference type="Proteomes" id="UP000481087">
    <property type="component" value="Unassembled WGS sequence"/>
</dbReference>